<dbReference type="PANTHER" id="PTHR22642:SF2">
    <property type="entry name" value="PROTEIN LONG AFTER FAR-RED 3"/>
    <property type="match status" value="1"/>
</dbReference>
<comment type="caution">
    <text evidence="3">The sequence shown here is derived from an EMBL/GenBank/DDBJ whole genome shotgun (WGS) entry which is preliminary data.</text>
</comment>
<evidence type="ECO:0000313" key="4">
    <source>
        <dbReference type="Proteomes" id="UP000612349"/>
    </source>
</evidence>
<dbReference type="InterPro" id="IPR011059">
    <property type="entry name" value="Metal-dep_hydrolase_composite"/>
</dbReference>
<protein>
    <submittedName>
        <fullName evidence="3">Amidohydrolase</fullName>
    </submittedName>
</protein>
<reference evidence="3" key="1">
    <citation type="journal article" date="2014" name="Int. J. Syst. Evol. Microbiol.">
        <title>Complete genome sequence of Corynebacterium casei LMG S-19264T (=DSM 44701T), isolated from a smear-ripened cheese.</title>
        <authorList>
            <consortium name="US DOE Joint Genome Institute (JGI-PGF)"/>
            <person name="Walter F."/>
            <person name="Albersmeier A."/>
            <person name="Kalinowski J."/>
            <person name="Ruckert C."/>
        </authorList>
    </citation>
    <scope>NUCLEOTIDE SEQUENCE</scope>
    <source>
        <strain evidence="3">CGMCC 1.15360</strain>
    </source>
</reference>
<evidence type="ECO:0000313" key="3">
    <source>
        <dbReference type="EMBL" id="GGD56052.1"/>
    </source>
</evidence>
<accession>A0A916YRF2</accession>
<feature type="domain" description="Amidohydrolase 3" evidence="2">
    <location>
        <begin position="73"/>
        <end position="550"/>
    </location>
</feature>
<feature type="signal peptide" evidence="1">
    <location>
        <begin position="1"/>
        <end position="24"/>
    </location>
</feature>
<keyword evidence="1" id="KW-0732">Signal</keyword>
<reference evidence="3" key="2">
    <citation type="submission" date="2020-09" db="EMBL/GenBank/DDBJ databases">
        <authorList>
            <person name="Sun Q."/>
            <person name="Zhou Y."/>
        </authorList>
    </citation>
    <scope>NUCLEOTIDE SEQUENCE</scope>
    <source>
        <strain evidence="3">CGMCC 1.15360</strain>
    </source>
</reference>
<dbReference type="Gene3D" id="3.20.20.140">
    <property type="entry name" value="Metal-dependent hydrolases"/>
    <property type="match status" value="1"/>
</dbReference>
<dbReference type="Pfam" id="PF07969">
    <property type="entry name" value="Amidohydro_3"/>
    <property type="match status" value="1"/>
</dbReference>
<dbReference type="SUPFAM" id="SSF51338">
    <property type="entry name" value="Composite domain of metallo-dependent hydrolases"/>
    <property type="match status" value="1"/>
</dbReference>
<dbReference type="EMBL" id="BMIP01000001">
    <property type="protein sequence ID" value="GGD56052.1"/>
    <property type="molecule type" value="Genomic_DNA"/>
</dbReference>
<dbReference type="AlphaFoldDB" id="A0A916YRF2"/>
<proteinExistence type="predicted"/>
<evidence type="ECO:0000256" key="1">
    <source>
        <dbReference type="SAM" id="SignalP"/>
    </source>
</evidence>
<sequence>MKAFRIAAAAAALATTALSPAAFADTLVKNVNGMRVDQDGKLHRFAAMLIDDEGRVAELYERKDKLPKKVDYEVDGDGRVLTPSFIDAHLHLSMLGFAAMTLDLSDTSSLEEAKAKIAEYAARYPNKAWIIGTGWNQEKWGLGRFPTAAELDAIVPDRPVWLTRADVHAGWANSAAIREAGVTAKTKDPEGGRIVRDAKGAPAGTFIDEAMSPFSAALPEPRPEERDLAFDKAQRILLEHGITAAADMGTTMEDWQAMRRAGDLGRLQIRVMSYAWGIDNMVAIAGPGPTPWLYQDRLRMGGVKLFLDGALGSRGAWLLADYSDAPGERGLPQINGTQLRNMMSRASMSDFQVAVHAIGDAANREVLDSIAEMNDTYDGDRRWRIEHAQIIDPEDLPRFAKLGAIASMQPTHETSDWRMAEARLGPDRLGGAYAWRSMLENSVPLAFGSDAPVEPVDVMSGIAAAVTRQDSAGEPFGGWLPDEAISREQSLGAFTAGAAYAGMAEGRFGSLAVGEWADFVFLSDDPMMVPAPEIRDIRVLETWMGGHKVYDNEG</sequence>
<dbReference type="SUPFAM" id="SSF51556">
    <property type="entry name" value="Metallo-dependent hydrolases"/>
    <property type="match status" value="1"/>
</dbReference>
<gene>
    <name evidence="3" type="ORF">GCM10010990_01550</name>
</gene>
<dbReference type="OrthoDB" id="9811399at2"/>
<evidence type="ECO:0000259" key="2">
    <source>
        <dbReference type="Pfam" id="PF07969"/>
    </source>
</evidence>
<organism evidence="3 4">
    <name type="scientific">Croceicoccus mobilis</name>
    <dbReference type="NCBI Taxonomy" id="1703339"/>
    <lineage>
        <taxon>Bacteria</taxon>
        <taxon>Pseudomonadati</taxon>
        <taxon>Pseudomonadota</taxon>
        <taxon>Alphaproteobacteria</taxon>
        <taxon>Sphingomonadales</taxon>
        <taxon>Erythrobacteraceae</taxon>
        <taxon>Croceicoccus</taxon>
    </lineage>
</organism>
<dbReference type="CDD" id="cd01300">
    <property type="entry name" value="YtcJ_like"/>
    <property type="match status" value="1"/>
</dbReference>
<dbReference type="Proteomes" id="UP000612349">
    <property type="component" value="Unassembled WGS sequence"/>
</dbReference>
<feature type="chain" id="PRO_5036719687" evidence="1">
    <location>
        <begin position="25"/>
        <end position="554"/>
    </location>
</feature>
<dbReference type="RefSeq" id="WP_066772407.1">
    <property type="nucleotide sequence ID" value="NZ_BMIP01000001.1"/>
</dbReference>
<dbReference type="PANTHER" id="PTHR22642">
    <property type="entry name" value="IMIDAZOLONEPROPIONASE"/>
    <property type="match status" value="1"/>
</dbReference>
<dbReference type="GO" id="GO:0016810">
    <property type="term" value="F:hydrolase activity, acting on carbon-nitrogen (but not peptide) bonds"/>
    <property type="evidence" value="ECO:0007669"/>
    <property type="project" value="InterPro"/>
</dbReference>
<dbReference type="Gene3D" id="3.10.310.70">
    <property type="match status" value="1"/>
</dbReference>
<dbReference type="Gene3D" id="2.30.40.10">
    <property type="entry name" value="Urease, subunit C, domain 1"/>
    <property type="match status" value="1"/>
</dbReference>
<name>A0A916YRF2_9SPHN</name>
<keyword evidence="4" id="KW-1185">Reference proteome</keyword>
<dbReference type="InterPro" id="IPR013108">
    <property type="entry name" value="Amidohydro_3"/>
</dbReference>
<dbReference type="InterPro" id="IPR033932">
    <property type="entry name" value="YtcJ-like"/>
</dbReference>
<dbReference type="InterPro" id="IPR032466">
    <property type="entry name" value="Metal_Hydrolase"/>
</dbReference>